<dbReference type="InterPro" id="IPR036249">
    <property type="entry name" value="Thioredoxin-like_sf"/>
</dbReference>
<dbReference type="Gene3D" id="3.40.30.10">
    <property type="entry name" value="Glutaredoxin"/>
    <property type="match status" value="1"/>
</dbReference>
<name>A0A2U2J6X2_9FLAO</name>
<evidence type="ECO:0000313" key="1">
    <source>
        <dbReference type="EMBL" id="PWG04031.1"/>
    </source>
</evidence>
<protein>
    <recommendedName>
        <fullName evidence="3">Thioredoxin domain-containing protein</fullName>
    </recommendedName>
</protein>
<dbReference type="AlphaFoldDB" id="A0A2U2J6X2"/>
<comment type="caution">
    <text evidence="1">The sequence shown here is derived from an EMBL/GenBank/DDBJ whole genome shotgun (WGS) entry which is preliminary data.</text>
</comment>
<evidence type="ECO:0008006" key="3">
    <source>
        <dbReference type="Google" id="ProtNLM"/>
    </source>
</evidence>
<sequence>MKKGILIFVLIFKSIFSFSNEKDELFVVYSKDCNYSKKLINETFENLAIKENLKKYSLKKLEISEAKSIIEEYKIVEFPTQIIKKNGKFFLVKGFQNVEQQNKILLNPNKYQKNKPLSFMAQMFICSYVKNLSTFEKIISKVKYVAEKEGFKVGNIYKFISDRQNEIICKNTKHVKLRDKAPLFKFAIDTGNYAFVEDLIDHDEDGKCNPNIDYQQKEVLPNGEEEDLLGFLNKLIYNVENNGFDAAHKKSDLVHIRRLLVRCYK</sequence>
<evidence type="ECO:0000313" key="2">
    <source>
        <dbReference type="Proteomes" id="UP000245670"/>
    </source>
</evidence>
<gene>
    <name evidence="1" type="ORF">DIS07_14900</name>
</gene>
<organism evidence="1 2">
    <name type="scientific">Polaribacter aquimarinus</name>
    <dbReference type="NCBI Taxonomy" id="2100726"/>
    <lineage>
        <taxon>Bacteria</taxon>
        <taxon>Pseudomonadati</taxon>
        <taxon>Bacteroidota</taxon>
        <taxon>Flavobacteriia</taxon>
        <taxon>Flavobacteriales</taxon>
        <taxon>Flavobacteriaceae</taxon>
    </lineage>
</organism>
<dbReference type="RefSeq" id="WP_109406064.1">
    <property type="nucleotide sequence ID" value="NZ_QFFG01000012.1"/>
</dbReference>
<dbReference type="SUPFAM" id="SSF52833">
    <property type="entry name" value="Thioredoxin-like"/>
    <property type="match status" value="1"/>
</dbReference>
<dbReference type="EMBL" id="QFFG01000012">
    <property type="protein sequence ID" value="PWG04031.1"/>
    <property type="molecule type" value="Genomic_DNA"/>
</dbReference>
<keyword evidence="2" id="KW-1185">Reference proteome</keyword>
<accession>A0A2U2J6X2</accession>
<dbReference type="Proteomes" id="UP000245670">
    <property type="component" value="Unassembled WGS sequence"/>
</dbReference>
<reference evidence="1 2" key="1">
    <citation type="submission" date="2018-05" db="EMBL/GenBank/DDBJ databases">
        <title>Polaribacter aquimarinus sp. nov., isolated from sediment in a sediment of sea.</title>
        <authorList>
            <person name="Lu D."/>
        </authorList>
    </citation>
    <scope>NUCLEOTIDE SEQUENCE [LARGE SCALE GENOMIC DNA]</scope>
    <source>
        <strain evidence="1 2">ZY113</strain>
    </source>
</reference>
<proteinExistence type="predicted"/>